<sequence>MRLIDDAERRARLARRQALAPEHRTGSVLDAVRAVGVLHATEPATPYLSVHARMRDVARDDYERELWEERSLVKQLAMRRTMFVFPRALYGPALSGPSDRVAAQEHAKIVKDVEAAGIAADGAAWLARARDAVLEALRGRELSAQDLRETVPEIVGRVTRFEGKKYGGEMHLAPRVLTWLGAAGELVRGHNASHWRVNRNLWARADDWFGEEAARTDAAAAYAILVREYLRAFGPVTETDVVWWFGATKTAIRAALAEIGAVPVALERGGTGWVLPDDVDPEDPVEPWAALLPALDPTPMGWKERAFYLDPAFATAIYDSAGNAGTTAWWDGRIVGAYTQEDDGTVALVLPPGTPRAARKALDAEAARLQEWLAGERVNSLYKSPITLPAYGDGAARDADRG</sequence>
<dbReference type="Pfam" id="PF06224">
    <property type="entry name" value="AlkZ-like"/>
    <property type="match status" value="1"/>
</dbReference>
<dbReference type="EMBL" id="VIGW01000014">
    <property type="protein sequence ID" value="TWS18004.1"/>
    <property type="molecule type" value="Genomic_DNA"/>
</dbReference>
<organism evidence="1 2">
    <name type="scientific">Tsukamurella asaccharolytica</name>
    <dbReference type="NCBI Taxonomy" id="2592067"/>
    <lineage>
        <taxon>Bacteria</taxon>
        <taxon>Bacillati</taxon>
        <taxon>Actinomycetota</taxon>
        <taxon>Actinomycetes</taxon>
        <taxon>Mycobacteriales</taxon>
        <taxon>Tsukamurellaceae</taxon>
        <taxon>Tsukamurella</taxon>
    </lineage>
</organism>
<keyword evidence="2" id="KW-1185">Reference proteome</keyword>
<accession>A0A5C5R6K4</accession>
<name>A0A5C5R6K4_9ACTN</name>
<dbReference type="PANTHER" id="PTHR38479">
    <property type="entry name" value="LMO0824 PROTEIN"/>
    <property type="match status" value="1"/>
</dbReference>
<protein>
    <submittedName>
        <fullName evidence="1">Winged helix DNA-binding domain-containing protein</fullName>
    </submittedName>
</protein>
<evidence type="ECO:0000313" key="2">
    <source>
        <dbReference type="Proteomes" id="UP000317291"/>
    </source>
</evidence>
<dbReference type="Proteomes" id="UP000317291">
    <property type="component" value="Unassembled WGS sequence"/>
</dbReference>
<dbReference type="AlphaFoldDB" id="A0A5C5R6K4"/>
<gene>
    <name evidence="1" type="ORF">FK529_17515</name>
</gene>
<dbReference type="RefSeq" id="WP_146563626.1">
    <property type="nucleotide sequence ID" value="NZ_VIGW01000014.1"/>
</dbReference>
<evidence type="ECO:0000313" key="1">
    <source>
        <dbReference type="EMBL" id="TWS18004.1"/>
    </source>
</evidence>
<dbReference type="InterPro" id="IPR009351">
    <property type="entry name" value="AlkZ-like"/>
</dbReference>
<dbReference type="PANTHER" id="PTHR38479:SF2">
    <property type="entry name" value="WINGED HELIX DNA-BINDING DOMAIN-CONTAINING PROTEIN"/>
    <property type="match status" value="1"/>
</dbReference>
<dbReference type="GO" id="GO:0003677">
    <property type="term" value="F:DNA binding"/>
    <property type="evidence" value="ECO:0007669"/>
    <property type="project" value="UniProtKB-KW"/>
</dbReference>
<keyword evidence="1" id="KW-0238">DNA-binding</keyword>
<reference evidence="1 2" key="1">
    <citation type="submission" date="2019-06" db="EMBL/GenBank/DDBJ databases">
        <title>Tsukamurella conjunctivitidis sp. nov., Tsukamurella assacharolytica sp. nov. and Tsukamurella sputae sp. nov. isolated from patients with conjunctivitis, bacteraemia (lymphoma) and respiratory infection (sputum) in Hong Kong.</title>
        <authorList>
            <person name="Teng J.L.L."/>
            <person name="Lee H.H."/>
            <person name="Fong J.Y.H."/>
            <person name="Fok K.M.N."/>
            <person name="Lau S.K.P."/>
            <person name="Woo P.C.Y."/>
        </authorList>
    </citation>
    <scope>NUCLEOTIDE SEQUENCE [LARGE SCALE GENOMIC DNA]</scope>
    <source>
        <strain evidence="1 2">HKU71</strain>
    </source>
</reference>
<comment type="caution">
    <text evidence="1">The sequence shown here is derived from an EMBL/GenBank/DDBJ whole genome shotgun (WGS) entry which is preliminary data.</text>
</comment>
<dbReference type="OrthoDB" id="9148135at2"/>
<proteinExistence type="predicted"/>